<dbReference type="InterPro" id="IPR003692">
    <property type="entry name" value="Hydantoinase_B"/>
</dbReference>
<sequence>MTAVSEKPDTATGSDGIDPSIDIIKAEITRNALQSAAVEMNTTLVRSAYNPLIFDVKDFGVGVMGANGDLWADAPGLPVFTGVLPASVKSGLQWWGRDRIHDGDVFVVNSPYLNGTHISDTAVYMPVFFEGELVAFTGSMAHWADVSGMSPGGWTVNSTEIYQEGIAFTHQRLMIRGEENPDMFDLIENNMRVPHVVMGDLRAQIATARTGAERVVALCRRYGAAEVTTLMEYVIANTERALRRELAAMPDTTMKSAFTFDFSGVDRDEVPEVHVTTTVKGDRVQVSFEGTTKQSSGPINAGAEATKATIAEVLKGVLDPLGTANQAHLELADIVWPDRPTMVNPAKPAPCDSYGYLMTGVIETMQLAFADVAPQRVRAGGYQMVSTYVMSTTGDTESAYVFAEPVQGGHGAFPGKDGACMMFVTDGDCSNTPVEVLEMRFPVRCNQFSLRTEASGAGQFRGGAGVFRDMHVLQADSMVKTASESSKDPISRGVRGGVTAKPTHVELIHPDGTVEKVAERIVDRPVPVGSVLRQATGGGGGYGNPVDRDPQRVADDVRDERVTLADASEIYKVVLTAGSLPGIWDVDLAATTALRAAV</sequence>
<gene>
    <name evidence="2" type="ORF">GIS00_09375</name>
</gene>
<dbReference type="AlphaFoldDB" id="A0A7K1FMZ9"/>
<feature type="domain" description="Hydantoinase B/oxoprolinase" evidence="1">
    <location>
        <begin position="22"/>
        <end position="545"/>
    </location>
</feature>
<dbReference type="GO" id="GO:0006749">
    <property type="term" value="P:glutathione metabolic process"/>
    <property type="evidence" value="ECO:0007669"/>
    <property type="project" value="TreeGrafter"/>
</dbReference>
<dbReference type="Pfam" id="PF02538">
    <property type="entry name" value="Hydantoinase_B"/>
    <property type="match status" value="1"/>
</dbReference>
<dbReference type="GO" id="GO:0005829">
    <property type="term" value="C:cytosol"/>
    <property type="evidence" value="ECO:0007669"/>
    <property type="project" value="TreeGrafter"/>
</dbReference>
<reference evidence="2 3" key="1">
    <citation type="submission" date="2019-11" db="EMBL/GenBank/DDBJ databases">
        <authorList>
            <person name="Jiang L.-Q."/>
        </authorList>
    </citation>
    <scope>NUCLEOTIDE SEQUENCE [LARGE SCALE GENOMIC DNA]</scope>
    <source>
        <strain evidence="2 3">YIM 132087</strain>
    </source>
</reference>
<comment type="caution">
    <text evidence="2">The sequence shown here is derived from an EMBL/GenBank/DDBJ whole genome shotgun (WGS) entry which is preliminary data.</text>
</comment>
<dbReference type="GO" id="GO:0017168">
    <property type="term" value="F:5-oxoprolinase (ATP-hydrolyzing) activity"/>
    <property type="evidence" value="ECO:0007669"/>
    <property type="project" value="TreeGrafter"/>
</dbReference>
<dbReference type="PANTHER" id="PTHR11365:SF23">
    <property type="entry name" value="HYPOTHETICAL 5-OXOPROLINASE (EUROFUNG)-RELATED"/>
    <property type="match status" value="1"/>
</dbReference>
<protein>
    <recommendedName>
        <fullName evidence="1">Hydantoinase B/oxoprolinase domain-containing protein</fullName>
    </recommendedName>
</protein>
<dbReference type="EMBL" id="WLYK01000002">
    <property type="protein sequence ID" value="MTD14154.1"/>
    <property type="molecule type" value="Genomic_DNA"/>
</dbReference>
<proteinExistence type="predicted"/>
<evidence type="ECO:0000259" key="1">
    <source>
        <dbReference type="Pfam" id="PF02538"/>
    </source>
</evidence>
<keyword evidence="3" id="KW-1185">Reference proteome</keyword>
<dbReference type="InterPro" id="IPR045079">
    <property type="entry name" value="Oxoprolinase-like"/>
</dbReference>
<organism evidence="2 3">
    <name type="scientific">Nakamurella alba</name>
    <dbReference type="NCBI Taxonomy" id="2665158"/>
    <lineage>
        <taxon>Bacteria</taxon>
        <taxon>Bacillati</taxon>
        <taxon>Actinomycetota</taxon>
        <taxon>Actinomycetes</taxon>
        <taxon>Nakamurellales</taxon>
        <taxon>Nakamurellaceae</taxon>
        <taxon>Nakamurella</taxon>
    </lineage>
</organism>
<dbReference type="RefSeq" id="WP_154768168.1">
    <property type="nucleotide sequence ID" value="NZ_WLYK01000002.1"/>
</dbReference>
<accession>A0A7K1FMZ9</accession>
<name>A0A7K1FMZ9_9ACTN</name>
<dbReference type="Proteomes" id="UP000460221">
    <property type="component" value="Unassembled WGS sequence"/>
</dbReference>
<dbReference type="PANTHER" id="PTHR11365">
    <property type="entry name" value="5-OXOPROLINASE RELATED"/>
    <property type="match status" value="1"/>
</dbReference>
<evidence type="ECO:0000313" key="2">
    <source>
        <dbReference type="EMBL" id="MTD14154.1"/>
    </source>
</evidence>
<evidence type="ECO:0000313" key="3">
    <source>
        <dbReference type="Proteomes" id="UP000460221"/>
    </source>
</evidence>